<proteinExistence type="predicted"/>
<dbReference type="InterPro" id="IPR023214">
    <property type="entry name" value="HAD_sf"/>
</dbReference>
<dbReference type="EMBL" id="JAQQKW010000002">
    <property type="protein sequence ID" value="MDC7693660.1"/>
    <property type="molecule type" value="Genomic_DNA"/>
</dbReference>
<dbReference type="SUPFAM" id="SSF56784">
    <property type="entry name" value="HAD-like"/>
    <property type="match status" value="1"/>
</dbReference>
<accession>A0ABT5IBU9</accession>
<dbReference type="Proteomes" id="UP001216595">
    <property type="component" value="Unassembled WGS sequence"/>
</dbReference>
<gene>
    <name evidence="2" type="ORF">PQU94_05120</name>
</gene>
<evidence type="ECO:0000256" key="1">
    <source>
        <dbReference type="ARBA" id="ARBA00022801"/>
    </source>
</evidence>
<keyword evidence="3" id="KW-1185">Reference proteome</keyword>
<dbReference type="NCBIfam" id="TIGR01489">
    <property type="entry name" value="DKMTPPase-SF"/>
    <property type="match status" value="1"/>
</dbReference>
<evidence type="ECO:0000313" key="2">
    <source>
        <dbReference type="EMBL" id="MDC7693660.1"/>
    </source>
</evidence>
<name>A0ABT5IBU9_9CAUL</name>
<dbReference type="GO" id="GO:0016787">
    <property type="term" value="F:hydrolase activity"/>
    <property type="evidence" value="ECO:0007669"/>
    <property type="project" value="UniProtKB-KW"/>
</dbReference>
<reference evidence="2 3" key="1">
    <citation type="submission" date="2023-01" db="EMBL/GenBank/DDBJ databases">
        <title>Novel species of the genus Asticcacaulis isolated from rivers.</title>
        <authorList>
            <person name="Lu H."/>
        </authorList>
    </citation>
    <scope>NUCLEOTIDE SEQUENCE [LARGE SCALE GENOMIC DNA]</scope>
    <source>
        <strain evidence="2 3">DXS10W</strain>
    </source>
</reference>
<dbReference type="EC" id="3.1.3.-" evidence="2"/>
<sequence length="216" mass="23943">MRVFCDFDGTITVLDTTDQVLTHRADPHWQALEEAWIAGRISAAECMRGQIALIDTDEDALDAVLDRCQLREGFVAFAGWCRRAGISLTIVSDGVDRFIRRILSRHGLEGLPVVSNRLILEGEAYRLDQPHAVPGCAAGSGVCKCAVVRELTDKRPVVFIGDGRSDFCVSQRADILFARDRLATYAAERNRTFIPFETFDDIRIALVGDGTRNLMA</sequence>
<dbReference type="Gene3D" id="3.40.50.1000">
    <property type="entry name" value="HAD superfamily/HAD-like"/>
    <property type="match status" value="1"/>
</dbReference>
<keyword evidence="1 2" id="KW-0378">Hydrolase</keyword>
<dbReference type="InterPro" id="IPR036412">
    <property type="entry name" value="HAD-like_sf"/>
</dbReference>
<dbReference type="InterPro" id="IPR050849">
    <property type="entry name" value="HAD-like_hydrolase_phosphatase"/>
</dbReference>
<organism evidence="2 3">
    <name type="scientific">Asticcacaulis currens</name>
    <dbReference type="NCBI Taxonomy" id="2984210"/>
    <lineage>
        <taxon>Bacteria</taxon>
        <taxon>Pseudomonadati</taxon>
        <taxon>Pseudomonadota</taxon>
        <taxon>Alphaproteobacteria</taxon>
        <taxon>Caulobacterales</taxon>
        <taxon>Caulobacteraceae</taxon>
        <taxon>Asticcacaulis</taxon>
    </lineage>
</organism>
<comment type="caution">
    <text evidence="2">The sequence shown here is derived from an EMBL/GenBank/DDBJ whole genome shotgun (WGS) entry which is preliminary data.</text>
</comment>
<dbReference type="NCBIfam" id="TIGR01488">
    <property type="entry name" value="HAD-SF-IB"/>
    <property type="match status" value="1"/>
</dbReference>
<protein>
    <submittedName>
        <fullName evidence="2">MtnX-like HAD-IB family phosphatase</fullName>
        <ecNumber evidence="2">3.1.3.-</ecNumber>
    </submittedName>
</protein>
<evidence type="ECO:0000313" key="3">
    <source>
        <dbReference type="Proteomes" id="UP001216595"/>
    </source>
</evidence>
<dbReference type="PANTHER" id="PTHR28181">
    <property type="entry name" value="UPF0655 PROTEIN YCR015C"/>
    <property type="match status" value="1"/>
</dbReference>
<dbReference type="PANTHER" id="PTHR28181:SF2">
    <property type="entry name" value="PHOSPHORIC MONOESTER HYDROLASE"/>
    <property type="match status" value="1"/>
</dbReference>
<dbReference type="Pfam" id="PF12710">
    <property type="entry name" value="HAD"/>
    <property type="match status" value="1"/>
</dbReference>
<dbReference type="InterPro" id="IPR006384">
    <property type="entry name" value="HAD_hydro_PyrdxlP_Pase-like"/>
</dbReference>
<dbReference type="Gene3D" id="3.90.1470.20">
    <property type="match status" value="1"/>
</dbReference>
<dbReference type="RefSeq" id="WP_272740410.1">
    <property type="nucleotide sequence ID" value="NZ_JAQQKW010000002.1"/>
</dbReference>